<accession>A0A967BBT6</accession>
<evidence type="ECO:0000256" key="1">
    <source>
        <dbReference type="ARBA" id="ARBA00023172"/>
    </source>
</evidence>
<dbReference type="RefSeq" id="WP_167197627.1">
    <property type="nucleotide sequence ID" value="NZ_JAAORB010000024.1"/>
</dbReference>
<dbReference type="EMBL" id="JAAORB010000024">
    <property type="protein sequence ID" value="NHQ75097.1"/>
    <property type="molecule type" value="Genomic_DNA"/>
</dbReference>
<evidence type="ECO:0000313" key="4">
    <source>
        <dbReference type="Proteomes" id="UP000639775"/>
    </source>
</evidence>
<dbReference type="Gene3D" id="1.10.443.10">
    <property type="entry name" value="Intergrase catalytic core"/>
    <property type="match status" value="1"/>
</dbReference>
<gene>
    <name evidence="3" type="ORF">HAT86_11590</name>
</gene>
<feature type="compositionally biased region" description="Polar residues" evidence="2">
    <location>
        <begin position="419"/>
        <end position="434"/>
    </location>
</feature>
<proteinExistence type="predicted"/>
<dbReference type="AlphaFoldDB" id="A0A967BBT6"/>
<evidence type="ECO:0000313" key="3">
    <source>
        <dbReference type="EMBL" id="NHQ75097.1"/>
    </source>
</evidence>
<comment type="caution">
    <text evidence="3">The sequence shown here is derived from an EMBL/GenBank/DDBJ whole genome shotgun (WGS) entry which is preliminary data.</text>
</comment>
<dbReference type="SUPFAM" id="SSF56349">
    <property type="entry name" value="DNA breaking-rejoining enzymes"/>
    <property type="match status" value="1"/>
</dbReference>
<dbReference type="GO" id="GO:0006310">
    <property type="term" value="P:DNA recombination"/>
    <property type="evidence" value="ECO:0007669"/>
    <property type="project" value="UniProtKB-KW"/>
</dbReference>
<feature type="region of interest" description="Disordered" evidence="2">
    <location>
        <begin position="419"/>
        <end position="470"/>
    </location>
</feature>
<dbReference type="GO" id="GO:0003677">
    <property type="term" value="F:DNA binding"/>
    <property type="evidence" value="ECO:0007669"/>
    <property type="project" value="InterPro"/>
</dbReference>
<reference evidence="3" key="1">
    <citation type="submission" date="2020-03" db="EMBL/GenBank/DDBJ databases">
        <title>Roseovarius gahaiensis sp. nov., isolated from Gahai Saline Lake, China.</title>
        <authorList>
            <person name="Sun X."/>
        </authorList>
    </citation>
    <scope>NUCLEOTIDE SEQUENCE</scope>
    <source>
        <strain evidence="3">GH877</strain>
    </source>
</reference>
<sequence>MTQYDRNLFKPAGNDPSAHVNACSGIDGPMPDLFHESLKAHDFAVLSNKNFSFADLYKSGTWQKYGYRAAALARNHPSRDPFIAYLANDQHQSWTGANSRQSYRSALVRLAARDVLELAPGYWRLVIAEADDDAARRQFIRQLEPHVDDETRARIRKVVQAPSPSDIKKLKRAVEFLIQVPPDPDHTAVRSGATGPDRQASKPRSATSKKEALYALNQHQRRKSKSHSGYNWRDQFWRVAVMPDSHLDNDRRACIAALMLTGCRPSELSADLGVGVSALEWAGLAHLAFKIAGAKLAEETGEVHGKGQERRDIEVRCQTPESEWLFAYVMEQDGGQCFLGMPAPTHSQNGMPLMPTERRRRVTGSLGKLIGRLGKVAFPRLQQRLTPYVFRHALSSDLRAMGGIWGKDDVAAALGHQSTRTQTHYGSTNTSRGLTGSRAEQVARISGIAPVRSPDRGPHPAALKPQTPKA</sequence>
<dbReference type="Proteomes" id="UP000639775">
    <property type="component" value="Unassembled WGS sequence"/>
</dbReference>
<organism evidence="3 4">
    <name type="scientific">Roseovarius gahaiensis</name>
    <dbReference type="NCBI Taxonomy" id="2716691"/>
    <lineage>
        <taxon>Bacteria</taxon>
        <taxon>Pseudomonadati</taxon>
        <taxon>Pseudomonadota</taxon>
        <taxon>Alphaproteobacteria</taxon>
        <taxon>Rhodobacterales</taxon>
        <taxon>Roseobacteraceae</taxon>
        <taxon>Roseovarius</taxon>
    </lineage>
</organism>
<keyword evidence="1" id="KW-0233">DNA recombination</keyword>
<evidence type="ECO:0000256" key="2">
    <source>
        <dbReference type="SAM" id="MobiDB-lite"/>
    </source>
</evidence>
<dbReference type="GO" id="GO:0015074">
    <property type="term" value="P:DNA integration"/>
    <property type="evidence" value="ECO:0007669"/>
    <property type="project" value="InterPro"/>
</dbReference>
<feature type="region of interest" description="Disordered" evidence="2">
    <location>
        <begin position="182"/>
        <end position="209"/>
    </location>
</feature>
<name>A0A967BBT6_9RHOB</name>
<keyword evidence="4" id="KW-1185">Reference proteome</keyword>
<dbReference type="InterPro" id="IPR013762">
    <property type="entry name" value="Integrase-like_cat_sf"/>
</dbReference>
<dbReference type="CDD" id="cd00397">
    <property type="entry name" value="DNA_BRE_C"/>
    <property type="match status" value="1"/>
</dbReference>
<protein>
    <submittedName>
        <fullName evidence="3">Site-specific integrase</fullName>
    </submittedName>
</protein>
<dbReference type="InterPro" id="IPR011010">
    <property type="entry name" value="DNA_brk_join_enz"/>
</dbReference>